<feature type="transmembrane region" description="Helical" evidence="1">
    <location>
        <begin position="6"/>
        <end position="25"/>
    </location>
</feature>
<organism evidence="2 3">
    <name type="scientific">Rubrivivax gelatinosus (strain NBRC 100245 / IL144)</name>
    <dbReference type="NCBI Taxonomy" id="983917"/>
    <lineage>
        <taxon>Bacteria</taxon>
        <taxon>Pseudomonadati</taxon>
        <taxon>Pseudomonadota</taxon>
        <taxon>Betaproteobacteria</taxon>
        <taxon>Burkholderiales</taxon>
        <taxon>Sphaerotilaceae</taxon>
        <taxon>Rubrivivax</taxon>
    </lineage>
</organism>
<reference evidence="2 3" key="1">
    <citation type="journal article" date="2012" name="J. Bacteriol.">
        <title>Complete genome sequence of phototrophic betaproteobacterium Rubrivivax gelatinosus IL144.</title>
        <authorList>
            <person name="Nagashima S."/>
            <person name="Kamimura A."/>
            <person name="Shimizu T."/>
            <person name="Nakamura-isaki S."/>
            <person name="Aono E."/>
            <person name="Sakamoto K."/>
            <person name="Ichikawa N."/>
            <person name="Nakazawa H."/>
            <person name="Sekine M."/>
            <person name="Yamazaki S."/>
            <person name="Fujita N."/>
            <person name="Shimada K."/>
            <person name="Hanada S."/>
            <person name="Nagashima K.V.P."/>
        </authorList>
    </citation>
    <scope>NUCLEOTIDE SEQUENCE [LARGE SCALE GENOMIC DNA]</scope>
    <source>
        <strain evidence="3">NBRC 100245 / IL144</strain>
    </source>
</reference>
<keyword evidence="1" id="KW-0472">Membrane</keyword>
<dbReference type="PATRIC" id="fig|983917.3.peg.2406"/>
<keyword evidence="1" id="KW-1133">Transmembrane helix</keyword>
<accession>I0HS27</accession>
<keyword evidence="1" id="KW-0812">Transmembrane</keyword>
<gene>
    <name evidence="2" type="ordered locus">RGE_24730</name>
</gene>
<proteinExistence type="predicted"/>
<evidence type="ECO:0000313" key="3">
    <source>
        <dbReference type="Proteomes" id="UP000007883"/>
    </source>
</evidence>
<sequence>MDMNGNWGGFLPLWIIGAPWLLGLLELARTPKPRVHASAPPISTAPGYARPV</sequence>
<dbReference type="Proteomes" id="UP000007883">
    <property type="component" value="Chromosome"/>
</dbReference>
<dbReference type="AlphaFoldDB" id="I0HS27"/>
<evidence type="ECO:0000313" key="2">
    <source>
        <dbReference type="EMBL" id="BAL95814.1"/>
    </source>
</evidence>
<dbReference type="EMBL" id="AP012320">
    <property type="protein sequence ID" value="BAL95814.1"/>
    <property type="molecule type" value="Genomic_DNA"/>
</dbReference>
<protein>
    <submittedName>
        <fullName evidence="2">Uncharacterized protein</fullName>
    </submittedName>
</protein>
<keyword evidence="3" id="KW-1185">Reference proteome</keyword>
<dbReference type="RefSeq" id="WP_014428676.1">
    <property type="nucleotide sequence ID" value="NC_017075.1"/>
</dbReference>
<dbReference type="STRING" id="983917.RGE_24730"/>
<dbReference type="HOGENOM" id="CLU_3084383_0_0_4"/>
<dbReference type="KEGG" id="rge:RGE_24730"/>
<name>I0HS27_RUBGI</name>
<evidence type="ECO:0000256" key="1">
    <source>
        <dbReference type="SAM" id="Phobius"/>
    </source>
</evidence>